<name>A0A6C0F9J4_9ZZZZ</name>
<feature type="transmembrane region" description="Helical" evidence="1">
    <location>
        <begin position="88"/>
        <end position="106"/>
    </location>
</feature>
<keyword evidence="1" id="KW-0812">Transmembrane</keyword>
<dbReference type="Gene3D" id="3.40.50.1820">
    <property type="entry name" value="alpha/beta hydrolase"/>
    <property type="match status" value="1"/>
</dbReference>
<dbReference type="AlphaFoldDB" id="A0A6C0F9J4"/>
<evidence type="ECO:0000256" key="1">
    <source>
        <dbReference type="SAM" id="Phobius"/>
    </source>
</evidence>
<keyword evidence="1" id="KW-0472">Membrane</keyword>
<keyword evidence="1" id="KW-1133">Transmembrane helix</keyword>
<evidence type="ECO:0000313" key="2">
    <source>
        <dbReference type="EMBL" id="QHT37872.1"/>
    </source>
</evidence>
<sequence>MSENRIIKNNSENLIICFGGMQLKIGGILPFEFLNYLSKTYEKNTDLYFYIDKNQCWYHKGIDGITNNIDDTVLYLNSIIKKQNYKKIIFMGVSAGGYASILFGSLCNISNVIAFIPRTKLTPDVVPIDKKYDDLKNIINNETEYILYGDIKPIHNNPHHHISQCHHLDCFKNVKIIYNKQLDMKVLRDNGTVKKIIDNILVNLL</sequence>
<organism evidence="2">
    <name type="scientific">viral metagenome</name>
    <dbReference type="NCBI Taxonomy" id="1070528"/>
    <lineage>
        <taxon>unclassified sequences</taxon>
        <taxon>metagenomes</taxon>
        <taxon>organismal metagenomes</taxon>
    </lineage>
</organism>
<protein>
    <recommendedName>
        <fullName evidence="3">Alpha/beta hydrolase</fullName>
    </recommendedName>
</protein>
<dbReference type="SUPFAM" id="SSF53474">
    <property type="entry name" value="alpha/beta-Hydrolases"/>
    <property type="match status" value="1"/>
</dbReference>
<proteinExistence type="predicted"/>
<dbReference type="EMBL" id="MN738821">
    <property type="protein sequence ID" value="QHT37872.1"/>
    <property type="molecule type" value="Genomic_DNA"/>
</dbReference>
<accession>A0A6C0F9J4</accession>
<evidence type="ECO:0008006" key="3">
    <source>
        <dbReference type="Google" id="ProtNLM"/>
    </source>
</evidence>
<dbReference type="InterPro" id="IPR029058">
    <property type="entry name" value="AB_hydrolase_fold"/>
</dbReference>
<reference evidence="2" key="1">
    <citation type="journal article" date="2020" name="Nature">
        <title>Giant virus diversity and host interactions through global metagenomics.</title>
        <authorList>
            <person name="Schulz F."/>
            <person name="Roux S."/>
            <person name="Paez-Espino D."/>
            <person name="Jungbluth S."/>
            <person name="Walsh D.A."/>
            <person name="Denef V.J."/>
            <person name="McMahon K.D."/>
            <person name="Konstantinidis K.T."/>
            <person name="Eloe-Fadrosh E.A."/>
            <person name="Kyrpides N.C."/>
            <person name="Woyke T."/>
        </authorList>
    </citation>
    <scope>NUCLEOTIDE SEQUENCE</scope>
    <source>
        <strain evidence="2">GVMAG-S-ERX556049-19</strain>
    </source>
</reference>